<keyword evidence="2" id="KW-1185">Reference proteome</keyword>
<evidence type="ECO:0000313" key="1">
    <source>
        <dbReference type="EMBL" id="EEW92852.1"/>
    </source>
</evidence>
<comment type="caution">
    <text evidence="1">The sequence shown here is derived from an EMBL/GenBank/DDBJ whole genome shotgun (WGS) entry which is preliminary data.</text>
</comment>
<gene>
    <name evidence="1" type="ORF">HMPREF0446_00840</name>
</gene>
<sequence length="61" mass="7062">MTEKEVLSISTDFPEISDEMINENGEVVVDEFYQNMIHQIDPNDKGEKYSKEELLKELGIV</sequence>
<dbReference type="RefSeq" id="WP_006703113.1">
    <property type="nucleotide sequence ID" value="NZ_KI391971.1"/>
</dbReference>
<accession>D0BMB7</accession>
<evidence type="ECO:0000313" key="2">
    <source>
        <dbReference type="Proteomes" id="UP000002939"/>
    </source>
</evidence>
<proteinExistence type="predicted"/>
<reference evidence="1" key="1">
    <citation type="submission" date="2009-09" db="EMBL/GenBank/DDBJ databases">
        <authorList>
            <consortium name="The Broad Institute Genome Sequencing Platform"/>
            <person name="Ward D."/>
            <person name="Feldgarden M."/>
            <person name="Earl A."/>
            <person name="Young S.K."/>
            <person name="Zeng Q."/>
            <person name="Koehrsen M."/>
            <person name="Alvarado L."/>
            <person name="Berlin A."/>
            <person name="Bochicchio J."/>
            <person name="Borenstein D."/>
            <person name="Chapman S.B."/>
            <person name="Chen Z."/>
            <person name="Engels R."/>
            <person name="Freedman E."/>
            <person name="Gellesch M."/>
            <person name="Goldberg J."/>
            <person name="Griggs A."/>
            <person name="Gujja S."/>
            <person name="Heilman E."/>
            <person name="Heiman D."/>
            <person name="Hepburn T."/>
            <person name="Howarth C."/>
            <person name="Jen D."/>
            <person name="Larson L."/>
            <person name="Lewis B."/>
            <person name="Mehta T."/>
            <person name="Park D."/>
            <person name="Pearson M."/>
            <person name="Roberts A."/>
            <person name="Saif S."/>
            <person name="Shea T."/>
            <person name="Shenoy N."/>
            <person name="Sisk P."/>
            <person name="Stolte C."/>
            <person name="Sykes S."/>
            <person name="Thomson T."/>
            <person name="Walk T."/>
            <person name="White J."/>
            <person name="Yandava C."/>
            <person name="Sibley C.D."/>
            <person name="Field T.R."/>
            <person name="Grinwis M."/>
            <person name="Eshaghurshan C.S."/>
            <person name="Surette M.G."/>
            <person name="Haas B."/>
            <person name="Nusbaum C."/>
            <person name="Birren B."/>
        </authorList>
    </citation>
    <scope>NUCLEOTIDE SEQUENCE [LARGE SCALE GENOMIC DNA]</scope>
    <source>
        <strain evidence="1">ATCC 700633</strain>
    </source>
</reference>
<dbReference type="AlphaFoldDB" id="D0BMB7"/>
<protein>
    <submittedName>
        <fullName evidence="1">Uncharacterized protein</fullName>
    </submittedName>
</protein>
<organism evidence="1 2">
    <name type="scientific">Granulicatella elegans ATCC 700633</name>
    <dbReference type="NCBI Taxonomy" id="626369"/>
    <lineage>
        <taxon>Bacteria</taxon>
        <taxon>Bacillati</taxon>
        <taxon>Bacillota</taxon>
        <taxon>Bacilli</taxon>
        <taxon>Lactobacillales</taxon>
        <taxon>Carnobacteriaceae</taxon>
        <taxon>Granulicatella</taxon>
    </lineage>
</organism>
<dbReference type="HOGENOM" id="CLU_2916054_0_0_9"/>
<name>D0BMB7_9LACT</name>
<dbReference type="EMBL" id="ACRF02000016">
    <property type="protein sequence ID" value="EEW92852.1"/>
    <property type="molecule type" value="Genomic_DNA"/>
</dbReference>
<dbReference type="STRING" id="626369.HMPREF0446_00840"/>
<dbReference type="Proteomes" id="UP000002939">
    <property type="component" value="Unassembled WGS sequence"/>
</dbReference>
<reference evidence="1" key="2">
    <citation type="submission" date="2011-10" db="EMBL/GenBank/DDBJ databases">
        <title>The Genome Sequence of Granulicatella elegans ATCC 700633.</title>
        <authorList>
            <consortium name="The Broad Institute Genome Sequencing Platform"/>
            <consortium name="The Broad Institute Genome Sequencing Center for Infectious Disease"/>
            <person name="Earl A."/>
            <person name="Ward D."/>
            <person name="Feldgarden M."/>
            <person name="Gevers D."/>
            <person name="Sibley C.D."/>
            <person name="Field T.R."/>
            <person name="Grinwis M."/>
            <person name="Eshaghurshan C.S."/>
            <person name="Surette M.G."/>
            <person name="Young S.K."/>
            <person name="Zeng Q."/>
            <person name="Gargeya S."/>
            <person name="Fitzgerald M."/>
            <person name="Haas B."/>
            <person name="Abouelleil A."/>
            <person name="Alvarado L."/>
            <person name="Arachchi H.M."/>
            <person name="Berlin A."/>
            <person name="Brown A."/>
            <person name="Chapman S.B."/>
            <person name="Chen Z."/>
            <person name="Dunbar C."/>
            <person name="Freedman E."/>
            <person name="Gearin G."/>
            <person name="Goldberg J."/>
            <person name="Griggs A."/>
            <person name="Gujja S."/>
            <person name="Heiman D."/>
            <person name="Howarth C."/>
            <person name="Larson L."/>
            <person name="Lui A."/>
            <person name="MacDonald P.J.P."/>
            <person name="Montmayeur A."/>
            <person name="Murphy C."/>
            <person name="Neiman D."/>
            <person name="Pearson M."/>
            <person name="Priest M."/>
            <person name="Roberts A."/>
            <person name="Saif S."/>
            <person name="Shea T."/>
            <person name="Shenoy N."/>
            <person name="Sisk P."/>
            <person name="Stolte C."/>
            <person name="Sykes S."/>
            <person name="Wortman J."/>
            <person name="Nusbaum C."/>
            <person name="Birren B."/>
        </authorList>
    </citation>
    <scope>NUCLEOTIDE SEQUENCE [LARGE SCALE GENOMIC DNA]</scope>
    <source>
        <strain evidence="1">ATCC 700633</strain>
    </source>
</reference>